<evidence type="ECO:0000256" key="5">
    <source>
        <dbReference type="ARBA" id="ARBA00023159"/>
    </source>
</evidence>
<feature type="region of interest" description="Disordered" evidence="8">
    <location>
        <begin position="107"/>
        <end position="272"/>
    </location>
</feature>
<dbReference type="InParanoid" id="A0A6P8H4U1"/>
<protein>
    <submittedName>
        <fullName evidence="11">ELL-associated factor 1-like isoform X1</fullName>
    </submittedName>
</protein>
<keyword evidence="3" id="KW-0597">Phosphoprotein</keyword>
<dbReference type="InterPro" id="IPR019194">
    <property type="entry name" value="Tscrpt_elong_fac_Eaf_N"/>
</dbReference>
<reference evidence="11" key="1">
    <citation type="submission" date="2025-08" db="UniProtKB">
        <authorList>
            <consortium name="RefSeq"/>
        </authorList>
    </citation>
    <scope>IDENTIFICATION</scope>
    <source>
        <tissue evidence="11">Tentacle</tissue>
    </source>
</reference>
<dbReference type="OrthoDB" id="125903at2759"/>
<name>A0A6P8H4U1_ACTTE</name>
<accession>A0A6P8H4U1</accession>
<keyword evidence="5" id="KW-0010">Activator</keyword>
<evidence type="ECO:0000256" key="4">
    <source>
        <dbReference type="ARBA" id="ARBA00023015"/>
    </source>
</evidence>
<feature type="compositionally biased region" description="Polar residues" evidence="8">
    <location>
        <begin position="237"/>
        <end position="246"/>
    </location>
</feature>
<keyword evidence="4" id="KW-0805">Transcription regulation</keyword>
<keyword evidence="10" id="KW-1185">Reference proteome</keyword>
<dbReference type="GeneID" id="116287985"/>
<proteinExistence type="inferred from homology"/>
<dbReference type="RefSeq" id="XP_031550558.1">
    <property type="nucleotide sequence ID" value="XM_031694698.1"/>
</dbReference>
<evidence type="ECO:0000256" key="8">
    <source>
        <dbReference type="SAM" id="MobiDB-lite"/>
    </source>
</evidence>
<evidence type="ECO:0000313" key="10">
    <source>
        <dbReference type="Proteomes" id="UP000515163"/>
    </source>
</evidence>
<organism evidence="10 11">
    <name type="scientific">Actinia tenebrosa</name>
    <name type="common">Australian red waratah sea anemone</name>
    <dbReference type="NCBI Taxonomy" id="6105"/>
    <lineage>
        <taxon>Eukaryota</taxon>
        <taxon>Metazoa</taxon>
        <taxon>Cnidaria</taxon>
        <taxon>Anthozoa</taxon>
        <taxon>Hexacorallia</taxon>
        <taxon>Actiniaria</taxon>
        <taxon>Actiniidae</taxon>
        <taxon>Actinia</taxon>
    </lineage>
</organism>
<feature type="compositionally biased region" description="Acidic residues" evidence="8">
    <location>
        <begin position="198"/>
        <end position="229"/>
    </location>
</feature>
<feature type="compositionally biased region" description="Polar residues" evidence="8">
    <location>
        <begin position="124"/>
        <end position="133"/>
    </location>
</feature>
<dbReference type="GO" id="GO:0032783">
    <property type="term" value="C:super elongation complex"/>
    <property type="evidence" value="ECO:0007669"/>
    <property type="project" value="InterPro"/>
</dbReference>
<dbReference type="Proteomes" id="UP000515163">
    <property type="component" value="Unplaced"/>
</dbReference>
<feature type="domain" description="Transcription elongation factor Eaf N-terminal" evidence="9">
    <location>
        <begin position="16"/>
        <end position="115"/>
    </location>
</feature>
<evidence type="ECO:0000313" key="11">
    <source>
        <dbReference type="RefSeq" id="XP_031550558.1"/>
    </source>
</evidence>
<evidence type="ECO:0000256" key="2">
    <source>
        <dbReference type="ARBA" id="ARBA00007798"/>
    </source>
</evidence>
<comment type="subcellular location">
    <subcellularLocation>
        <location evidence="1">Nucleus</location>
    </subcellularLocation>
</comment>
<dbReference type="InterPro" id="IPR027093">
    <property type="entry name" value="EAF_fam"/>
</dbReference>
<dbReference type="PANTHER" id="PTHR15970">
    <property type="entry name" value="ELL-ASSOCIATED FACTOR EAF"/>
    <property type="match status" value="1"/>
</dbReference>
<feature type="compositionally biased region" description="Low complexity" evidence="8">
    <location>
        <begin position="186"/>
        <end position="197"/>
    </location>
</feature>
<dbReference type="Pfam" id="PF09816">
    <property type="entry name" value="EAF"/>
    <property type="match status" value="1"/>
</dbReference>
<keyword evidence="6" id="KW-0804">Transcription</keyword>
<evidence type="ECO:0000259" key="9">
    <source>
        <dbReference type="Pfam" id="PF09816"/>
    </source>
</evidence>
<sequence length="272" mass="30029">MADAEGKFSFVTEGEHELILGSSLNQNAKQEYAFHTIRYDFKPASVDSTKASELVVGDKSEVTITVPHIQDSGATVYKGSKRPCPKEFLLIIDKKTQTFTLERIGSTSQMKKIRSANPVKLNKAQASSSTSILPETKTTKKIKSNSTKTKKHHQQEPSLSSSQVQESLTIQKTEPTENTELLESADSSSSSDSSSSDSENEDKNDDDDDDDNDDDDDDDDEEDDGDDDKIDDKHVEQLNSILNCQLDSEPKPTEFNQLSQDLHLSESGSDSD</sequence>
<feature type="compositionally biased region" description="Polar residues" evidence="8">
    <location>
        <begin position="156"/>
        <end position="181"/>
    </location>
</feature>
<gene>
    <name evidence="11" type="primary">LOC116287985</name>
</gene>
<dbReference type="GO" id="GO:0003711">
    <property type="term" value="F:transcription elongation factor activity"/>
    <property type="evidence" value="ECO:0007669"/>
    <property type="project" value="TreeGrafter"/>
</dbReference>
<keyword evidence="7" id="KW-0539">Nucleus</keyword>
<feature type="compositionally biased region" description="Basic residues" evidence="8">
    <location>
        <begin position="139"/>
        <end position="153"/>
    </location>
</feature>
<evidence type="ECO:0000256" key="1">
    <source>
        <dbReference type="ARBA" id="ARBA00004123"/>
    </source>
</evidence>
<dbReference type="FunCoup" id="A0A6P8H4U1">
    <property type="interactions" value="1315"/>
</dbReference>
<comment type="similarity">
    <text evidence="2">Belongs to the EAF family.</text>
</comment>
<dbReference type="GO" id="GO:0006368">
    <property type="term" value="P:transcription elongation by RNA polymerase II"/>
    <property type="evidence" value="ECO:0007669"/>
    <property type="project" value="InterPro"/>
</dbReference>
<dbReference type="KEGG" id="aten:116287985"/>
<evidence type="ECO:0000256" key="3">
    <source>
        <dbReference type="ARBA" id="ARBA00022553"/>
    </source>
</evidence>
<evidence type="ECO:0000256" key="6">
    <source>
        <dbReference type="ARBA" id="ARBA00023163"/>
    </source>
</evidence>
<dbReference type="AlphaFoldDB" id="A0A6P8H4U1"/>
<dbReference type="PANTHER" id="PTHR15970:SF2">
    <property type="entry name" value="ELL-ASSOCIATED FACTOR EAF"/>
    <property type="match status" value="1"/>
</dbReference>
<evidence type="ECO:0000256" key="7">
    <source>
        <dbReference type="ARBA" id="ARBA00023242"/>
    </source>
</evidence>
<feature type="compositionally biased region" description="Polar residues" evidence="8">
    <location>
        <begin position="254"/>
        <end position="272"/>
    </location>
</feature>